<dbReference type="InterPro" id="IPR003772">
    <property type="entry name" value="YceD"/>
</dbReference>
<proteinExistence type="predicted"/>
<dbReference type="AlphaFoldDB" id="A0A9D5M5H3"/>
<dbReference type="RefSeq" id="WP_226393606.1">
    <property type="nucleotide sequence ID" value="NZ_JADCKB010000033.1"/>
</dbReference>
<comment type="caution">
    <text evidence="1">The sequence shown here is derived from an EMBL/GenBank/DDBJ whole genome shotgun (WGS) entry which is preliminary data.</text>
</comment>
<dbReference type="EMBL" id="JADCKB010000033">
    <property type="protein sequence ID" value="MBE5041069.1"/>
    <property type="molecule type" value="Genomic_DNA"/>
</dbReference>
<dbReference type="Pfam" id="PF02620">
    <property type="entry name" value="YceD"/>
    <property type="match status" value="1"/>
</dbReference>
<keyword evidence="2" id="KW-1185">Reference proteome</keyword>
<evidence type="ECO:0000313" key="1">
    <source>
        <dbReference type="EMBL" id="MBE5041069.1"/>
    </source>
</evidence>
<evidence type="ECO:0000313" key="2">
    <source>
        <dbReference type="Proteomes" id="UP000806542"/>
    </source>
</evidence>
<organism evidence="1 2">
    <name type="scientific">Ructibacterium gallinarum</name>
    <dbReference type="NCBI Taxonomy" id="2779355"/>
    <lineage>
        <taxon>Bacteria</taxon>
        <taxon>Bacillati</taxon>
        <taxon>Bacillota</taxon>
        <taxon>Clostridia</taxon>
        <taxon>Eubacteriales</taxon>
        <taxon>Oscillospiraceae</taxon>
        <taxon>Ructibacterium</taxon>
    </lineage>
</organism>
<dbReference type="PANTHER" id="PTHR34374">
    <property type="entry name" value="LARGE RIBOSOMAL RNA SUBUNIT ACCUMULATION PROTEIN YCED HOMOLOG 1, CHLOROPLASTIC"/>
    <property type="match status" value="1"/>
</dbReference>
<accession>A0A9D5M5H3</accession>
<dbReference type="Proteomes" id="UP000806542">
    <property type="component" value="Unassembled WGS sequence"/>
</dbReference>
<name>A0A9D5M5H3_9FIRM</name>
<gene>
    <name evidence="1" type="ORF">INF28_11425</name>
</gene>
<dbReference type="PANTHER" id="PTHR34374:SF1">
    <property type="entry name" value="LARGE RIBOSOMAL RNA SUBUNIT ACCUMULATION PROTEIN YCED HOMOLOG 1, CHLOROPLASTIC"/>
    <property type="match status" value="1"/>
</dbReference>
<reference evidence="1" key="1">
    <citation type="submission" date="2020-10" db="EMBL/GenBank/DDBJ databases">
        <title>ChiBAC.</title>
        <authorList>
            <person name="Zenner C."/>
            <person name="Hitch T.C.A."/>
            <person name="Clavel T."/>
        </authorList>
    </citation>
    <scope>NUCLEOTIDE SEQUENCE</scope>
    <source>
        <strain evidence="1">DSM 107454</strain>
    </source>
</reference>
<protein>
    <submittedName>
        <fullName evidence="1">DUF177 domain-containing protein</fullName>
    </submittedName>
</protein>
<sequence length="164" mass="18477">MELNLLPILNFEGRKMPIDVTLEMKNYPGDVFRFLSPVKLQGQVMNVGGCLELSAQGTAKISLTCDRCAENFEREIVFSVEERLKKEDPMVHEEDPEFVIFKGNGIELDELVYGSLFMSLPAKMLCKEDCKGLCPTCGKNLNLESCSCDTQTTDPRFDILDQLL</sequence>